<evidence type="ECO:0000256" key="1">
    <source>
        <dbReference type="ARBA" id="ARBA00004196"/>
    </source>
</evidence>
<dbReference type="InterPro" id="IPR006311">
    <property type="entry name" value="TAT_signal"/>
</dbReference>
<sequence>MTHLSRRGFLGASSAATTAAAYLFTGATPGPQEGAEGSTEDEAAAQESTDASGAITIASTSAPASLDPGLATDTETERICRQIFEPLVGIDKDTGNVSPLLASDWEVSSNGQVYTFALRRGVTFHDGSELDAEVVVQNFQRWGRLDYLYGTNAMHRSTPLAFPSVFGGFMGSADCVLESVEALDERTVELRLSEPVVYLLQALTLPAFGIISGELLTDIDPTRVDRAPAGTGPYELAERENGAVALEAFGGYWGSNSGPERVVVQPLPKSFDRLRELQRGAVDVYDYITADNLRSLVQAGRLYLQRDPFSVIYMGINTTHPILSDFDIRRAAARAIDRQSLVNQLFLDGSRAAFQFTPAALAVHSDDAVRHSYNPQLAQELLEESDYDGEPLDFYYPITTTRSYLPRPEAVFASVAADLTAAGFNIRPRPVPWDEGYVDQMLNDSDRAFHLLGRNGGFRSPHSFFAPLFRQPNREFNFTNETVNDLLDSARAEDDEEQRTTYYQQVADELQEQLPAVPLAYPISALALGSSVRDYPMSPVLNERFADIELTET</sequence>
<dbReference type="GO" id="GO:0015833">
    <property type="term" value="P:peptide transport"/>
    <property type="evidence" value="ECO:0007669"/>
    <property type="project" value="TreeGrafter"/>
</dbReference>
<dbReference type="PANTHER" id="PTHR30290:SF10">
    <property type="entry name" value="PERIPLASMIC OLIGOPEPTIDE-BINDING PROTEIN-RELATED"/>
    <property type="match status" value="1"/>
</dbReference>
<dbReference type="InterPro" id="IPR000914">
    <property type="entry name" value="SBP_5_dom"/>
</dbReference>
<name>A0A7X8TL42_9MICC</name>
<reference evidence="7 8" key="1">
    <citation type="submission" date="2020-04" db="EMBL/GenBank/DDBJ databases">
        <title>Nesterenkonia sp. nov., isolated from marine sediment.</title>
        <authorList>
            <person name="Zhang G."/>
        </authorList>
    </citation>
    <scope>NUCLEOTIDE SEQUENCE [LARGE SCALE GENOMIC DNA]</scope>
    <source>
        <strain evidence="7 8">MY13</strain>
    </source>
</reference>
<dbReference type="GO" id="GO:0030313">
    <property type="term" value="C:cell envelope"/>
    <property type="evidence" value="ECO:0007669"/>
    <property type="project" value="UniProtKB-SubCell"/>
</dbReference>
<dbReference type="EMBL" id="JABAHY010000011">
    <property type="protein sequence ID" value="NLS10559.1"/>
    <property type="molecule type" value="Genomic_DNA"/>
</dbReference>
<comment type="similarity">
    <text evidence="2">Belongs to the bacterial solute-binding protein 5 family.</text>
</comment>
<dbReference type="Gene3D" id="3.40.190.10">
    <property type="entry name" value="Periplasmic binding protein-like II"/>
    <property type="match status" value="1"/>
</dbReference>
<feature type="domain" description="Solute-binding protein family 5" evidence="6">
    <location>
        <begin position="97"/>
        <end position="473"/>
    </location>
</feature>
<evidence type="ECO:0000259" key="6">
    <source>
        <dbReference type="Pfam" id="PF00496"/>
    </source>
</evidence>
<dbReference type="RefSeq" id="WP_168888041.1">
    <property type="nucleotide sequence ID" value="NZ_JABAHY010000011.1"/>
</dbReference>
<dbReference type="InterPro" id="IPR039424">
    <property type="entry name" value="SBP_5"/>
</dbReference>
<dbReference type="Proteomes" id="UP000523139">
    <property type="component" value="Unassembled WGS sequence"/>
</dbReference>
<dbReference type="PIRSF" id="PIRSF002741">
    <property type="entry name" value="MppA"/>
    <property type="match status" value="1"/>
</dbReference>
<comment type="subcellular location">
    <subcellularLocation>
        <location evidence="1">Cell envelope</location>
    </subcellularLocation>
</comment>
<dbReference type="InterPro" id="IPR019546">
    <property type="entry name" value="TAT_signal_bac_arc"/>
</dbReference>
<proteinExistence type="inferred from homology"/>
<dbReference type="PANTHER" id="PTHR30290">
    <property type="entry name" value="PERIPLASMIC BINDING COMPONENT OF ABC TRANSPORTER"/>
    <property type="match status" value="1"/>
</dbReference>
<evidence type="ECO:0000256" key="3">
    <source>
        <dbReference type="ARBA" id="ARBA00022448"/>
    </source>
</evidence>
<dbReference type="PROSITE" id="PS51318">
    <property type="entry name" value="TAT"/>
    <property type="match status" value="1"/>
</dbReference>
<evidence type="ECO:0000256" key="5">
    <source>
        <dbReference type="SAM" id="MobiDB-lite"/>
    </source>
</evidence>
<evidence type="ECO:0000313" key="7">
    <source>
        <dbReference type="EMBL" id="NLS10559.1"/>
    </source>
</evidence>
<organism evidence="7 8">
    <name type="scientific">Nesterenkonia sedimenti</name>
    <dbReference type="NCBI Taxonomy" id="1463632"/>
    <lineage>
        <taxon>Bacteria</taxon>
        <taxon>Bacillati</taxon>
        <taxon>Actinomycetota</taxon>
        <taxon>Actinomycetes</taxon>
        <taxon>Micrococcales</taxon>
        <taxon>Micrococcaceae</taxon>
        <taxon>Nesterenkonia</taxon>
    </lineage>
</organism>
<protein>
    <submittedName>
        <fullName evidence="7">Twin-arginine translocation signal domain-containing protein</fullName>
    </submittedName>
</protein>
<dbReference type="Gene3D" id="3.90.76.10">
    <property type="entry name" value="Dipeptide-binding Protein, Domain 1"/>
    <property type="match status" value="1"/>
</dbReference>
<evidence type="ECO:0000256" key="2">
    <source>
        <dbReference type="ARBA" id="ARBA00005695"/>
    </source>
</evidence>
<dbReference type="InterPro" id="IPR030678">
    <property type="entry name" value="Peptide/Ni-bd"/>
</dbReference>
<gene>
    <name evidence="7" type="ORF">HGQ17_11265</name>
</gene>
<dbReference type="GO" id="GO:0042597">
    <property type="term" value="C:periplasmic space"/>
    <property type="evidence" value="ECO:0007669"/>
    <property type="project" value="UniProtKB-ARBA"/>
</dbReference>
<dbReference type="GO" id="GO:0043190">
    <property type="term" value="C:ATP-binding cassette (ABC) transporter complex"/>
    <property type="evidence" value="ECO:0007669"/>
    <property type="project" value="InterPro"/>
</dbReference>
<dbReference type="NCBIfam" id="TIGR01409">
    <property type="entry name" value="TAT_signal_seq"/>
    <property type="match status" value="1"/>
</dbReference>
<dbReference type="SUPFAM" id="SSF53850">
    <property type="entry name" value="Periplasmic binding protein-like II"/>
    <property type="match status" value="1"/>
</dbReference>
<evidence type="ECO:0000256" key="4">
    <source>
        <dbReference type="ARBA" id="ARBA00022729"/>
    </source>
</evidence>
<keyword evidence="8" id="KW-1185">Reference proteome</keyword>
<feature type="region of interest" description="Disordered" evidence="5">
    <location>
        <begin position="26"/>
        <end position="50"/>
    </location>
</feature>
<dbReference type="Gene3D" id="3.10.105.10">
    <property type="entry name" value="Dipeptide-binding Protein, Domain 3"/>
    <property type="match status" value="1"/>
</dbReference>
<dbReference type="Pfam" id="PF00496">
    <property type="entry name" value="SBP_bac_5"/>
    <property type="match status" value="1"/>
</dbReference>
<accession>A0A7X8TL42</accession>
<keyword evidence="3" id="KW-0813">Transport</keyword>
<keyword evidence="4" id="KW-0732">Signal</keyword>
<comment type="caution">
    <text evidence="7">The sequence shown here is derived from an EMBL/GenBank/DDBJ whole genome shotgun (WGS) entry which is preliminary data.</text>
</comment>
<dbReference type="GO" id="GO:1904680">
    <property type="term" value="F:peptide transmembrane transporter activity"/>
    <property type="evidence" value="ECO:0007669"/>
    <property type="project" value="TreeGrafter"/>
</dbReference>
<dbReference type="AlphaFoldDB" id="A0A7X8TL42"/>
<evidence type="ECO:0000313" key="8">
    <source>
        <dbReference type="Proteomes" id="UP000523139"/>
    </source>
</evidence>